<dbReference type="InterPro" id="IPR036380">
    <property type="entry name" value="Isochorismatase-like_sf"/>
</dbReference>
<evidence type="ECO:0000313" key="4">
    <source>
        <dbReference type="EMBL" id="SFR06591.1"/>
    </source>
</evidence>
<accession>A0A1I6DMI0</accession>
<dbReference type="OrthoDB" id="9796485at2"/>
<dbReference type="PANTHER" id="PTHR43540">
    <property type="entry name" value="PEROXYUREIDOACRYLATE/UREIDOACRYLATE AMIDOHYDROLASE-RELATED"/>
    <property type="match status" value="1"/>
</dbReference>
<reference evidence="5" key="1">
    <citation type="submission" date="2016-10" db="EMBL/GenBank/DDBJ databases">
        <authorList>
            <person name="Varghese N."/>
            <person name="Submissions S."/>
        </authorList>
    </citation>
    <scope>NUCLEOTIDE SEQUENCE [LARGE SCALE GENOMIC DNA]</scope>
    <source>
        <strain evidence="5">DSM 3669</strain>
    </source>
</reference>
<dbReference type="Pfam" id="PF00857">
    <property type="entry name" value="Isochorismatase"/>
    <property type="match status" value="1"/>
</dbReference>
<dbReference type="CDD" id="cd00431">
    <property type="entry name" value="cysteine_hydrolases"/>
    <property type="match status" value="1"/>
</dbReference>
<evidence type="ECO:0000313" key="5">
    <source>
        <dbReference type="Proteomes" id="UP000199584"/>
    </source>
</evidence>
<gene>
    <name evidence="4" type="ORF">SAMN05660706_11389</name>
</gene>
<dbReference type="InterPro" id="IPR050272">
    <property type="entry name" value="Isochorismatase-like_hydrls"/>
</dbReference>
<dbReference type="InterPro" id="IPR000868">
    <property type="entry name" value="Isochorismatase-like_dom"/>
</dbReference>
<dbReference type="Proteomes" id="UP000199584">
    <property type="component" value="Unassembled WGS sequence"/>
</dbReference>
<name>A0A1I6DMI0_9FIRM</name>
<protein>
    <submittedName>
        <fullName evidence="4">Nicotinamidase/pyrazinamidase</fullName>
    </submittedName>
</protein>
<dbReference type="AlphaFoldDB" id="A0A1I6DMI0"/>
<dbReference type="EMBL" id="FOYM01000013">
    <property type="protein sequence ID" value="SFR06591.1"/>
    <property type="molecule type" value="Genomic_DNA"/>
</dbReference>
<comment type="similarity">
    <text evidence="1">Belongs to the isochorismatase family.</text>
</comment>
<dbReference type="PANTHER" id="PTHR43540:SF10">
    <property type="entry name" value="ISOCHORISMATASE"/>
    <property type="match status" value="1"/>
</dbReference>
<dbReference type="GO" id="GO:0016787">
    <property type="term" value="F:hydrolase activity"/>
    <property type="evidence" value="ECO:0007669"/>
    <property type="project" value="UniProtKB-KW"/>
</dbReference>
<feature type="domain" description="Isochorismatase-like" evidence="3">
    <location>
        <begin position="5"/>
        <end position="170"/>
    </location>
</feature>
<dbReference type="RefSeq" id="WP_092483363.1">
    <property type="nucleotide sequence ID" value="NZ_FOYM01000013.1"/>
</dbReference>
<evidence type="ECO:0000256" key="2">
    <source>
        <dbReference type="ARBA" id="ARBA00022801"/>
    </source>
</evidence>
<dbReference type="STRING" id="39060.SAMN05660706_11389"/>
<dbReference type="SUPFAM" id="SSF52499">
    <property type="entry name" value="Isochorismatase-like hydrolases"/>
    <property type="match status" value="1"/>
</dbReference>
<sequence length="177" mass="19752">MAGRVLLVVDMLNDFMSENGALYCGPGAAKIIEKVSGIVETFTSGGEPVIFIMDAHEPDDLEFHRFPKHCVKDTPGAEIIRELASVITSGSKVELVRKNRYSGFYNTNLEEILQRIKPDEVHVVGVCTNICVLYTVEELCNRDYKVIVYRNGVASFDEEAHQWALKQMETVLGANIV</sequence>
<keyword evidence="5" id="KW-1185">Reference proteome</keyword>
<evidence type="ECO:0000259" key="3">
    <source>
        <dbReference type="Pfam" id="PF00857"/>
    </source>
</evidence>
<proteinExistence type="inferred from homology"/>
<evidence type="ECO:0000256" key="1">
    <source>
        <dbReference type="ARBA" id="ARBA00006336"/>
    </source>
</evidence>
<dbReference type="Gene3D" id="3.40.50.850">
    <property type="entry name" value="Isochorismatase-like"/>
    <property type="match status" value="1"/>
</dbReference>
<keyword evidence="2" id="KW-0378">Hydrolase</keyword>
<organism evidence="4 5">
    <name type="scientific">Desulfoscipio geothermicus DSM 3669</name>
    <dbReference type="NCBI Taxonomy" id="1121426"/>
    <lineage>
        <taxon>Bacteria</taxon>
        <taxon>Bacillati</taxon>
        <taxon>Bacillota</taxon>
        <taxon>Clostridia</taxon>
        <taxon>Eubacteriales</taxon>
        <taxon>Desulfallaceae</taxon>
        <taxon>Desulfoscipio</taxon>
    </lineage>
</organism>